<keyword evidence="4" id="KW-1185">Reference proteome</keyword>
<sequence length="127" mass="12679">GGRRASLVRLALCGLFAAHVLAVPGLDAGLYGTTLQGELAHAEEASAVVDHALDPGGRRGRGEPRGGPRGRAAGGHTSPDADAAAVRPAAAAAPARVRGAGHRPSSADDVAVRPVTRPPPLGVLRAR</sequence>
<accession>A0ABN9UK15</accession>
<evidence type="ECO:0000313" key="4">
    <source>
        <dbReference type="Proteomes" id="UP001189429"/>
    </source>
</evidence>
<reference evidence="3" key="1">
    <citation type="submission" date="2023-10" db="EMBL/GenBank/DDBJ databases">
        <authorList>
            <person name="Chen Y."/>
            <person name="Shah S."/>
            <person name="Dougan E. K."/>
            <person name="Thang M."/>
            <person name="Chan C."/>
        </authorList>
    </citation>
    <scope>NUCLEOTIDE SEQUENCE [LARGE SCALE GENOMIC DNA]</scope>
</reference>
<keyword evidence="2" id="KW-0732">Signal</keyword>
<proteinExistence type="predicted"/>
<name>A0ABN9UK15_9DINO</name>
<comment type="caution">
    <text evidence="3">The sequence shown here is derived from an EMBL/GenBank/DDBJ whole genome shotgun (WGS) entry which is preliminary data.</text>
</comment>
<dbReference type="Proteomes" id="UP001189429">
    <property type="component" value="Unassembled WGS sequence"/>
</dbReference>
<feature type="non-terminal residue" evidence="3">
    <location>
        <position position="1"/>
    </location>
</feature>
<feature type="signal peptide" evidence="2">
    <location>
        <begin position="1"/>
        <end position="22"/>
    </location>
</feature>
<gene>
    <name evidence="3" type="ORF">PCOR1329_LOCUS48774</name>
</gene>
<feature type="non-terminal residue" evidence="3">
    <location>
        <position position="127"/>
    </location>
</feature>
<protein>
    <submittedName>
        <fullName evidence="3">Uncharacterized protein</fullName>
    </submittedName>
</protein>
<evidence type="ECO:0000313" key="3">
    <source>
        <dbReference type="EMBL" id="CAK0859384.1"/>
    </source>
</evidence>
<feature type="region of interest" description="Disordered" evidence="1">
    <location>
        <begin position="48"/>
        <end position="127"/>
    </location>
</feature>
<feature type="chain" id="PRO_5045626841" evidence="2">
    <location>
        <begin position="23"/>
        <end position="127"/>
    </location>
</feature>
<feature type="compositionally biased region" description="Basic and acidic residues" evidence="1">
    <location>
        <begin position="51"/>
        <end position="66"/>
    </location>
</feature>
<evidence type="ECO:0000256" key="2">
    <source>
        <dbReference type="SAM" id="SignalP"/>
    </source>
</evidence>
<dbReference type="EMBL" id="CAUYUJ010015896">
    <property type="protein sequence ID" value="CAK0859384.1"/>
    <property type="molecule type" value="Genomic_DNA"/>
</dbReference>
<feature type="compositionally biased region" description="Low complexity" evidence="1">
    <location>
        <begin position="74"/>
        <end position="98"/>
    </location>
</feature>
<organism evidence="3 4">
    <name type="scientific">Prorocentrum cordatum</name>
    <dbReference type="NCBI Taxonomy" id="2364126"/>
    <lineage>
        <taxon>Eukaryota</taxon>
        <taxon>Sar</taxon>
        <taxon>Alveolata</taxon>
        <taxon>Dinophyceae</taxon>
        <taxon>Prorocentrales</taxon>
        <taxon>Prorocentraceae</taxon>
        <taxon>Prorocentrum</taxon>
    </lineage>
</organism>
<evidence type="ECO:0000256" key="1">
    <source>
        <dbReference type="SAM" id="MobiDB-lite"/>
    </source>
</evidence>